<proteinExistence type="predicted"/>
<accession>A0A0V0Q7V2</accession>
<dbReference type="OMA" id="YNLVINQ"/>
<dbReference type="InterPro" id="IPR016024">
    <property type="entry name" value="ARM-type_fold"/>
</dbReference>
<dbReference type="SUPFAM" id="SSF48371">
    <property type="entry name" value="ARM repeat"/>
    <property type="match status" value="1"/>
</dbReference>
<feature type="region of interest" description="Disordered" evidence="2">
    <location>
        <begin position="1140"/>
        <end position="1161"/>
    </location>
</feature>
<dbReference type="EMBL" id="LDAU01000254">
    <property type="protein sequence ID" value="KRW98317.1"/>
    <property type="molecule type" value="Genomic_DNA"/>
</dbReference>
<sequence length="1161" mass="136258">MDEQEQQQLELYIQTLQDTYLGKETSTIQGAEKYLKSMQDKDQFFVKHMLQVAINSVNLKNLEIESVPEQTRQQACLQIVTYIKRYLNNTEKNINYIGDYAQLLLQAIMSDELKLKAKTNLMTAVLFILQFDNKNGQIRQMYISNIVPSLQQNSNIQAQYNSLLILGCIFEELSQGSSLNKVFDQIIQPMEQSLSYMLDQFNVKTNEYMNLENQFLELKNQQNVQEEQLNLLLNQKNQVESIITQCLQTTQEWMNCFLQMVKKFLSKSSPDYKALIFKVIQLNTIAQKFITLLGVQMSTKSQLDKCIISTSGYRFFDKPINKCKARVLKIYEKIVNFTLHHQNQFDRNNCTYFKHLQEVLPVFIQTPINFLNAQSRQRLEDVLESKEVNIILPSIFSFIAIGVQNREFYQFYQSCYQQMILDVVFPVLRVTKSELEDMKENPQEFVNTSLDIMEKQRSNIGKTQAAKFLEGICDFVDGAGAFSIKIACFMIDKVLSQEVQQNISNNNQNDYSDVEKYINSNFVQVSNQEETVSTSLLVLAVLSYLIVKRDDLARYIQNIIQRYHHYFFQRGISQIIQCRFIQVLAGTHEFIFQKKSEGSEFQAILSFLSECTTKSKKNQEKALQLLATSTLKDIYETESFNKNSMLYLGKNFKQLQKTILISNNPDFFDLILEIMINFKQYLKQNGILVESLVEIAVKRILTQVQKVLEKNQIKKKSKQAILFKLFNLITHITEQDIYSHLLPQIKQIILPLFDLLQYSDQMFTYDVLTIIKNIIRKQQQIDDDLIKVVPYFLPWLEHKNNILHDMMIVLNLYIFYGNQFIRNSPLTIKTLFDICFQTLNANQESSSDADRAEGAILLHNLIENYGDSFTEEMWTYIFQNTLLKLNQMNENQNFDFLFGRVIGIFLASFMINFDNNIQILGKLVDLQHIVNLLTRKKEYFRHTYDTKVYILGMTSLVLNQNLPEQFQIGFPQIFNTLTVLLKNQQILSEKEAKQSSINEETLEDEKRKKQLQNKETLNNDMEESDDSIENEDEEIENVFPRPFDPDTQDVHPDIIQDDDILQRIKSKIVQMDEFSFFKNKLLDLKQQNYDLFQRLLNTLEQKNQQYLIQLLSIQRLQVDQNAQITQIRKVIKVKRSNKLNQQSQQQQNPQQFNIQNQQQFQ</sequence>
<keyword evidence="1" id="KW-0175">Coiled coil</keyword>
<dbReference type="AlphaFoldDB" id="A0A0V0Q7V2"/>
<dbReference type="InParanoid" id="A0A0V0Q7V2"/>
<comment type="caution">
    <text evidence="3">The sequence shown here is derived from an EMBL/GenBank/DDBJ whole genome shotgun (WGS) entry which is preliminary data.</text>
</comment>
<dbReference type="InterPro" id="IPR011989">
    <property type="entry name" value="ARM-like"/>
</dbReference>
<organism evidence="3 4">
    <name type="scientific">Pseudocohnilembus persalinus</name>
    <name type="common">Ciliate</name>
    <dbReference type="NCBI Taxonomy" id="266149"/>
    <lineage>
        <taxon>Eukaryota</taxon>
        <taxon>Sar</taxon>
        <taxon>Alveolata</taxon>
        <taxon>Ciliophora</taxon>
        <taxon>Intramacronucleata</taxon>
        <taxon>Oligohymenophorea</taxon>
        <taxon>Scuticociliatia</taxon>
        <taxon>Philasterida</taxon>
        <taxon>Pseudocohnilembidae</taxon>
        <taxon>Pseudocohnilembus</taxon>
    </lineage>
</organism>
<evidence type="ECO:0000256" key="1">
    <source>
        <dbReference type="SAM" id="Coils"/>
    </source>
</evidence>
<feature type="coiled-coil region" evidence="1">
    <location>
        <begin position="201"/>
        <end position="228"/>
    </location>
</feature>
<evidence type="ECO:0000313" key="3">
    <source>
        <dbReference type="EMBL" id="KRW98317.1"/>
    </source>
</evidence>
<evidence type="ECO:0000313" key="4">
    <source>
        <dbReference type="Proteomes" id="UP000054937"/>
    </source>
</evidence>
<keyword evidence="4" id="KW-1185">Reference proteome</keyword>
<reference evidence="3 4" key="1">
    <citation type="journal article" date="2015" name="Sci. Rep.">
        <title>Genome of the facultative scuticociliatosis pathogen Pseudocohnilembus persalinus provides insight into its virulence through horizontal gene transfer.</title>
        <authorList>
            <person name="Xiong J."/>
            <person name="Wang G."/>
            <person name="Cheng J."/>
            <person name="Tian M."/>
            <person name="Pan X."/>
            <person name="Warren A."/>
            <person name="Jiang C."/>
            <person name="Yuan D."/>
            <person name="Miao W."/>
        </authorList>
    </citation>
    <scope>NUCLEOTIDE SEQUENCE [LARGE SCALE GENOMIC DNA]</scope>
    <source>
        <strain evidence="3">36N120E</strain>
    </source>
</reference>
<protein>
    <submittedName>
        <fullName evidence="3">Armadillo-type fold</fullName>
    </submittedName>
</protein>
<gene>
    <name evidence="3" type="ORF">PPERSA_02094</name>
</gene>
<dbReference type="Proteomes" id="UP000054937">
    <property type="component" value="Unassembled WGS sequence"/>
</dbReference>
<dbReference type="Gene3D" id="1.25.10.10">
    <property type="entry name" value="Leucine-rich Repeat Variant"/>
    <property type="match status" value="1"/>
</dbReference>
<name>A0A0V0Q7V2_PSEPJ</name>
<feature type="region of interest" description="Disordered" evidence="2">
    <location>
        <begin position="992"/>
        <end position="1027"/>
    </location>
</feature>
<feature type="coiled-coil region" evidence="1">
    <location>
        <begin position="1082"/>
        <end position="1116"/>
    </location>
</feature>
<evidence type="ECO:0000256" key="2">
    <source>
        <dbReference type="SAM" id="MobiDB-lite"/>
    </source>
</evidence>